<dbReference type="PANTHER" id="PTHR36985">
    <property type="entry name" value="TRANSLOCATION AND ASSEMBLY MODULE SUBUNIT TAMB"/>
    <property type="match status" value="1"/>
</dbReference>
<dbReference type="Proteomes" id="UP000216840">
    <property type="component" value="Unassembled WGS sequence"/>
</dbReference>
<accession>A0A265UTU1</accession>
<protein>
    <submittedName>
        <fullName evidence="6">N-acetyl-gamma-glutamyl-phosphate reductase</fullName>
    </submittedName>
</protein>
<organism evidence="6 7">
    <name type="scientific">Winogradskyella aurantia</name>
    <dbReference type="NCBI Taxonomy" id="1915063"/>
    <lineage>
        <taxon>Bacteria</taxon>
        <taxon>Pseudomonadati</taxon>
        <taxon>Bacteroidota</taxon>
        <taxon>Flavobacteriia</taxon>
        <taxon>Flavobacteriales</taxon>
        <taxon>Flavobacteriaceae</taxon>
        <taxon>Winogradskyella</taxon>
    </lineage>
</organism>
<dbReference type="InterPro" id="IPR007452">
    <property type="entry name" value="TamB_C"/>
</dbReference>
<evidence type="ECO:0000256" key="1">
    <source>
        <dbReference type="ARBA" id="ARBA00004167"/>
    </source>
</evidence>
<evidence type="ECO:0000313" key="6">
    <source>
        <dbReference type="EMBL" id="OZV68729.1"/>
    </source>
</evidence>
<comment type="subcellular location">
    <subcellularLocation>
        <location evidence="1">Membrane</location>
        <topology evidence="1">Single-pass membrane protein</topology>
    </subcellularLocation>
</comment>
<name>A0A265UTU1_9FLAO</name>
<keyword evidence="4" id="KW-0472">Membrane</keyword>
<evidence type="ECO:0000256" key="3">
    <source>
        <dbReference type="ARBA" id="ARBA00022989"/>
    </source>
</evidence>
<dbReference type="AlphaFoldDB" id="A0A265UTU1"/>
<keyword evidence="2" id="KW-0812">Transmembrane</keyword>
<keyword evidence="3" id="KW-1133">Transmembrane helix</keyword>
<comment type="caution">
    <text evidence="6">The sequence shown here is derived from an EMBL/GenBank/DDBJ whole genome shotgun (WGS) entry which is preliminary data.</text>
</comment>
<evidence type="ECO:0000313" key="7">
    <source>
        <dbReference type="Proteomes" id="UP000216840"/>
    </source>
</evidence>
<gene>
    <name evidence="6" type="ORF">CA834_09015</name>
</gene>
<dbReference type="OrthoDB" id="680700at2"/>
<evidence type="ECO:0000259" key="5">
    <source>
        <dbReference type="Pfam" id="PF04357"/>
    </source>
</evidence>
<evidence type="ECO:0000256" key="4">
    <source>
        <dbReference type="ARBA" id="ARBA00023136"/>
    </source>
</evidence>
<evidence type="ECO:0000256" key="2">
    <source>
        <dbReference type="ARBA" id="ARBA00022692"/>
    </source>
</evidence>
<dbReference type="GO" id="GO:0005886">
    <property type="term" value="C:plasma membrane"/>
    <property type="evidence" value="ECO:0007669"/>
    <property type="project" value="InterPro"/>
</dbReference>
<keyword evidence="7" id="KW-1185">Reference proteome</keyword>
<dbReference type="GO" id="GO:0009306">
    <property type="term" value="P:protein secretion"/>
    <property type="evidence" value="ECO:0007669"/>
    <property type="project" value="InterPro"/>
</dbReference>
<dbReference type="Pfam" id="PF04357">
    <property type="entry name" value="TamB"/>
    <property type="match status" value="1"/>
</dbReference>
<feature type="domain" description="Translocation and assembly module TamB C-terminal" evidence="5">
    <location>
        <begin position="800"/>
        <end position="1213"/>
    </location>
</feature>
<sequence length="1264" mass="141505">MTFGNLNIKTEKTELKGNLTFKYAREDLKDFTDKVLVEASFNDSKVSLTELNVFFDEFGTNQLATLNVDLSGTLNNLKASNLNVSTTRNTRIIGEITFKGLFNQDEDSFALDGQFQNLASNYYDLIALLPGILGKSIPTVLSKVGNFKINGSSNITAKKIMADIAIDTDIGFVKSNLMLTDIDNIDNANYVGNIILDEFAIGELINDPLVKNTSLNLDVDGKGFTIDNLKTEIKGEVFNLEYNDYKYSNIIVSGILGNKVFNGILMADDPNLQLDFNGLADFSKDIKSFDFKANVGYANLKTLNFVQRDTISEFRGFVNMTAEGSSYENAKGTISVKNTTYQNQDELYGFEDFEIVSSFEGKNRTITINSPDIIEGKVSGDFRIRDIPKLIENAIGSIYTNYVPNELSKEQYLNFRFNIYSKIAAVFFKDLYLSKNTFIEGSIETGQDGFELNFNSPEIKFQDYFVHNLNLTVDSRNPIYNTYIEIDSLSTGAYNASQFRLVNVTKRDTLLIKSRFKGGENNKDDFDLNLFYTVDGENKSVIGFRKSDFKFKDFDWFINSERDTLNKIRFDRTFKSFEINPIRITQGNEEIIVSGKIADKNNKNFKVNFREVELQKITPRIDSLDLQGVVDGYIDVEQNEGIYLPKSNLNISTFFVNDFDMGDLSAKIIGNNSLTDYKVDIELLNDNLTSFKAQGIVDVDKDDPRIDLNVKFEEFLISPLNPLGEGVISNIRGLVSGDAVVSGSLRKPSIDGELFLDRAGLSIPYLNVDYGFDFDSKVTLEGQRFIFNNVAMTDSKFFSQGYLNGYIEHDNFSDWRLGLDLNTDRLLVLNTEETEESLYYGDAFVSGKASISGPTDQLVIDVVGRTAKGTVFNIPLNDSESFGDNSFIQFLSPEEKEARLRGEVAEQIEVKGLELNFDLDVDENATIEIVIDKEAGSTIKGKGEGNLVFLINTNGTFNMWGDFSVFEGIYNFKYGGFVQKMFAVEQGGSIVWEGDPMRAEINLKAVYSTTANPSILLDNPISQRIPVEVIIQLTGKLEQPDPNFDLRFPNVNSTLQSELDYRLASKDERDLQALTLLGTGGFSGYTGGPNFTGTISERLSGIVNNLLGSESENLNIGLDLELGQDTPEIQTDSRFGLTVQTKINEKILVNGRFGVPFGSAQQTTITGDVQIDWLLNEDGTLRAKVFNRENVIRNFGEEIGYTQGLGLSYSVDFDTFKELIQIIFSGKNRKDKESIAKDEKVQTSVDENLPDYITFKKNTAKIKS</sequence>
<dbReference type="EMBL" id="NGJN01000004">
    <property type="protein sequence ID" value="OZV68729.1"/>
    <property type="molecule type" value="Genomic_DNA"/>
</dbReference>
<proteinExistence type="predicted"/>
<dbReference type="PANTHER" id="PTHR36985:SF1">
    <property type="entry name" value="TRANSLOCATION AND ASSEMBLY MODULE SUBUNIT TAMB"/>
    <property type="match status" value="1"/>
</dbReference>
<reference evidence="6 7" key="1">
    <citation type="submission" date="2017-05" db="EMBL/GenBank/DDBJ databases">
        <title>The draft genome sequence of Idiomarina salinarum WNB302.</title>
        <authorList>
            <person name="Sun Y."/>
            <person name="Chen B."/>
            <person name="Du Z."/>
        </authorList>
    </citation>
    <scope>NUCLEOTIDE SEQUENCE [LARGE SCALE GENOMIC DNA]</scope>
    <source>
        <strain evidence="6 7">WNB302</strain>
    </source>
</reference>